<feature type="transmembrane region" description="Helical" evidence="7">
    <location>
        <begin position="245"/>
        <end position="268"/>
    </location>
</feature>
<name>A0ABR4BQS4_9LECA</name>
<feature type="compositionally biased region" description="Polar residues" evidence="6">
    <location>
        <begin position="655"/>
        <end position="671"/>
    </location>
</feature>
<keyword evidence="9" id="KW-1185">Reference proteome</keyword>
<accession>A0ABR4BQS4</accession>
<sequence>MTALHMLPSPTTFTTTPAPAFLLARQIWVDPTTTSGSLPHSCTPFRLSSGGEINIGHGIIVTLTQDAGYQPICPGTSVPAPIDPLQPGVDLSVLDSEDPFYSSTNPQIYAIAAVTIVSYMLLIILFITPRTFFIVGAGGRGGFYGQRGMISGAYGSNSIIGLGSRPWLQKLAVLAVAFSMTIVTAETFTRAQQQYDAGYQDVVELTDEVIGGLEVRVVRTISETCLWLAQAQTLIRLFPRHKEKLMIKWIAFGLIILDLIFGILNHFLVEGSTNRPKRFVNAIPAINYLFAFALNLCYGGFVVYYALQKRRFAFYHPHMRNMPLVALLSLTAVTIPVVFFVLDLLKPNVVGWGSYVRWVGAASASVVVWEWVERIEALERDEKKDGILGREIFDGDEMLDATPSSDVSWPSSRRKPDQRRTSGSPIGGGSSGWTQMKARARRFGTARQPQRQASHPEPGTGTHVAQSKGSFAIGDQHTNQHPHLAPPPPIASPVSRADTTSAGSTVYMVRNHPISEPTRPIREEIEGDTGGHVQQQQLCDQIVESSSPEVKNTESHFMRKKLMESLQRVPNPFRRQRETPPPEVVRALAQRGQDPGATNGEIPYHASLLEKLHLKKTPKAVEVDRPPIVVPAPPRRRRSSAEDFDESGSEDDIELSTNRNQSTPSDSSATQDMGRPPDAVLNAIQNSHSFSPSSDHANPGLSPSEPRAPPFPPGGGSVVLRGPQRATRSPVTPAEHDIRVGPNQPS</sequence>
<dbReference type="Proteomes" id="UP001590951">
    <property type="component" value="Unassembled WGS sequence"/>
</dbReference>
<dbReference type="Pfam" id="PF08733">
    <property type="entry name" value="PalH"/>
    <property type="match status" value="1"/>
</dbReference>
<feature type="compositionally biased region" description="Acidic residues" evidence="6">
    <location>
        <begin position="642"/>
        <end position="654"/>
    </location>
</feature>
<organism evidence="8 9">
    <name type="scientific">Lepraria finkii</name>
    <dbReference type="NCBI Taxonomy" id="1340010"/>
    <lineage>
        <taxon>Eukaryota</taxon>
        <taxon>Fungi</taxon>
        <taxon>Dikarya</taxon>
        <taxon>Ascomycota</taxon>
        <taxon>Pezizomycotina</taxon>
        <taxon>Lecanoromycetes</taxon>
        <taxon>OSLEUM clade</taxon>
        <taxon>Lecanoromycetidae</taxon>
        <taxon>Lecanorales</taxon>
        <taxon>Lecanorineae</taxon>
        <taxon>Stereocaulaceae</taxon>
        <taxon>Lepraria</taxon>
    </lineage>
</organism>
<evidence type="ECO:0000256" key="1">
    <source>
        <dbReference type="ARBA" id="ARBA00004141"/>
    </source>
</evidence>
<feature type="compositionally biased region" description="Polar residues" evidence="6">
    <location>
        <begin position="683"/>
        <end position="696"/>
    </location>
</feature>
<reference evidence="8 9" key="1">
    <citation type="submission" date="2024-09" db="EMBL/GenBank/DDBJ databases">
        <title>Rethinking Asexuality: The Enigmatic Case of Functional Sexual Genes in Lepraria (Stereocaulaceae).</title>
        <authorList>
            <person name="Doellman M."/>
            <person name="Sun Y."/>
            <person name="Barcenas-Pena A."/>
            <person name="Lumbsch H.T."/>
            <person name="Grewe F."/>
        </authorList>
    </citation>
    <scope>NUCLEOTIDE SEQUENCE [LARGE SCALE GENOMIC DNA]</scope>
    <source>
        <strain evidence="8 9">Grewe 0041</strain>
    </source>
</reference>
<feature type="transmembrane region" description="Helical" evidence="7">
    <location>
        <begin position="319"/>
        <end position="342"/>
    </location>
</feature>
<feature type="compositionally biased region" description="Polar residues" evidence="6">
    <location>
        <begin position="402"/>
        <end position="411"/>
    </location>
</feature>
<feature type="region of interest" description="Disordered" evidence="6">
    <location>
        <begin position="616"/>
        <end position="746"/>
    </location>
</feature>
<keyword evidence="4 7" id="KW-0472">Membrane</keyword>
<feature type="transmembrane region" description="Helical" evidence="7">
    <location>
        <begin position="108"/>
        <end position="127"/>
    </location>
</feature>
<evidence type="ECO:0000256" key="6">
    <source>
        <dbReference type="SAM" id="MobiDB-lite"/>
    </source>
</evidence>
<evidence type="ECO:0000256" key="7">
    <source>
        <dbReference type="SAM" id="Phobius"/>
    </source>
</evidence>
<comment type="caution">
    <text evidence="8">The sequence shown here is derived from an EMBL/GenBank/DDBJ whole genome shotgun (WGS) entry which is preliminary data.</text>
</comment>
<proteinExistence type="inferred from homology"/>
<comment type="subcellular location">
    <subcellularLocation>
        <location evidence="1">Membrane</location>
        <topology evidence="1">Multi-pass membrane protein</topology>
    </subcellularLocation>
</comment>
<gene>
    <name evidence="8" type="ORF">ABVK25_000561</name>
</gene>
<protein>
    <submittedName>
        <fullName evidence="8">Uncharacterized protein</fullName>
    </submittedName>
</protein>
<evidence type="ECO:0000256" key="3">
    <source>
        <dbReference type="ARBA" id="ARBA00022989"/>
    </source>
</evidence>
<evidence type="ECO:0000313" key="9">
    <source>
        <dbReference type="Proteomes" id="UP001590951"/>
    </source>
</evidence>
<evidence type="ECO:0000256" key="5">
    <source>
        <dbReference type="ARBA" id="ARBA00038109"/>
    </source>
</evidence>
<evidence type="ECO:0000256" key="2">
    <source>
        <dbReference type="ARBA" id="ARBA00022692"/>
    </source>
</evidence>
<feature type="transmembrane region" description="Helical" evidence="7">
    <location>
        <begin position="288"/>
        <end position="307"/>
    </location>
</feature>
<keyword evidence="3 7" id="KW-1133">Transmembrane helix</keyword>
<keyword evidence="2 7" id="KW-0812">Transmembrane</keyword>
<evidence type="ECO:0000313" key="8">
    <source>
        <dbReference type="EMBL" id="KAL2059269.1"/>
    </source>
</evidence>
<dbReference type="EMBL" id="JBHFEH010000001">
    <property type="protein sequence ID" value="KAL2059269.1"/>
    <property type="molecule type" value="Genomic_DNA"/>
</dbReference>
<dbReference type="InterPro" id="IPR014844">
    <property type="entry name" value="PalH"/>
</dbReference>
<dbReference type="PANTHER" id="PTHR35779:SF1">
    <property type="entry name" value="PH-RESPONSE REGULATOR PROTEIN PALH_RIM21"/>
    <property type="match status" value="1"/>
</dbReference>
<comment type="similarity">
    <text evidence="5">Belongs to the palH/RIM21 family.</text>
</comment>
<evidence type="ECO:0000256" key="4">
    <source>
        <dbReference type="ARBA" id="ARBA00023136"/>
    </source>
</evidence>
<feature type="region of interest" description="Disordered" evidence="6">
    <location>
        <begin position="398"/>
        <end position="500"/>
    </location>
</feature>
<dbReference type="PANTHER" id="PTHR35779">
    <property type="entry name" value="PH-RESPONSE REGULATOR PROTEIN PALH/RIM21"/>
    <property type="match status" value="1"/>
</dbReference>